<organism evidence="1 2">
    <name type="scientific">Trifolium pratense</name>
    <name type="common">Red clover</name>
    <dbReference type="NCBI Taxonomy" id="57577"/>
    <lineage>
        <taxon>Eukaryota</taxon>
        <taxon>Viridiplantae</taxon>
        <taxon>Streptophyta</taxon>
        <taxon>Embryophyta</taxon>
        <taxon>Tracheophyta</taxon>
        <taxon>Spermatophyta</taxon>
        <taxon>Magnoliopsida</taxon>
        <taxon>eudicotyledons</taxon>
        <taxon>Gunneridae</taxon>
        <taxon>Pentapetalae</taxon>
        <taxon>rosids</taxon>
        <taxon>fabids</taxon>
        <taxon>Fabales</taxon>
        <taxon>Fabaceae</taxon>
        <taxon>Papilionoideae</taxon>
        <taxon>50 kb inversion clade</taxon>
        <taxon>NPAAA clade</taxon>
        <taxon>Hologalegina</taxon>
        <taxon>IRL clade</taxon>
        <taxon>Trifolieae</taxon>
        <taxon>Trifolium</taxon>
    </lineage>
</organism>
<comment type="caution">
    <text evidence="1">The sequence shown here is derived from an EMBL/GenBank/DDBJ whole genome shotgun (WGS) entry which is preliminary data.</text>
</comment>
<proteinExistence type="predicted"/>
<keyword evidence="2" id="KW-1185">Reference proteome</keyword>
<sequence>MTTRKRRETASVASKGSNSGGDGSEKQSSNDGEIRTVVSVGNSKRSSISWLALFFIISYSCSAIYQYQFQNMPVPLTAEQAGKRGFSEVEAFSHVKALTEVGPHPVGSEALHQALQYVLTACETIKKTAHWEVDVEVDLFHVESGANHLVSGLFAGKSLVYSDLDHVVVRILPKYTSEAREESILVSSHIDTVFSTEGAGDCSSCVGVMLELARGVSQWAHGLKKGVIFLFNTGEEEGLNGAHSFITQHPWSKTVRMAIDLEAMGIGGKSSIFQAGPHPGAIESFASVAKYPSGQTIAQDLFTSGVIKSATDFQVYKEVAGLSGLDFAYVDNTAVYHTKNDKLELLTKGSLQHLGENMLAFLLHVGASSQFPEDSSTESKEDISNNKAIYFDILGTYMVVYRQKFANLLHNSVIMQSLLIWVTSLAMGGIPAAASLALSCLGVLFTWLFSLGFSVLVAFLLPLVSSSPVPYVSSPWLVVGLFGAPAILGALTGQHLGYLLFQKYLLNLHSKRGQFPTIIRAELVKLEAERWLYKAGSFQWLILLILGNYFKIGSSYLALVWLVSPAFAYGFFEATLSPARLPKPLKLATLVLGLATPILISAGIFIRLGATLIGGMVRLDRNPGGTPEWLGNVVIAAYIAALLSLTLVYLLSYVHLSGAKRTITLASLLLFSLSLAAVLSGVVPPFSEDTARAVNVVHVVDATGKLDERHDTVSYVSLFSTTPGNLNKEVEQINENFVCGKDKPIDFVTFSVKYGCWTYNDTMSGWSEADIPTIHVKSDTKENERITQVSIDTKESVRWVLAINTKEIEDFKFTDARSSEELISEDISEDKKSSVDDWHIIQFSGGKNAPRLFDLTLYWKSDSTQSTDNGSLLKLRTDVNRLTPITERVLEKLPRWCSLFGKSTSPHTLAFLRNLPVNF</sequence>
<dbReference type="EMBL" id="CASHSV030000001">
    <property type="protein sequence ID" value="CAJ2629618.1"/>
    <property type="molecule type" value="Genomic_DNA"/>
</dbReference>
<gene>
    <name evidence="1" type="ORF">MILVUS5_LOCUS1561</name>
</gene>
<protein>
    <submittedName>
        <fullName evidence="1">Uncharacterized protein</fullName>
    </submittedName>
</protein>
<evidence type="ECO:0000313" key="2">
    <source>
        <dbReference type="Proteomes" id="UP001177021"/>
    </source>
</evidence>
<name>A0ACB0ICE9_TRIPR</name>
<accession>A0ACB0ICE9</accession>
<evidence type="ECO:0000313" key="1">
    <source>
        <dbReference type="EMBL" id="CAJ2629618.1"/>
    </source>
</evidence>
<reference evidence="1" key="1">
    <citation type="submission" date="2023-10" db="EMBL/GenBank/DDBJ databases">
        <authorList>
            <person name="Rodriguez Cubillos JULIANA M."/>
            <person name="De Vega J."/>
        </authorList>
    </citation>
    <scope>NUCLEOTIDE SEQUENCE</scope>
</reference>
<dbReference type="Proteomes" id="UP001177021">
    <property type="component" value="Unassembled WGS sequence"/>
</dbReference>